<feature type="transmembrane region" description="Helical" evidence="3">
    <location>
        <begin position="223"/>
        <end position="244"/>
    </location>
</feature>
<evidence type="ECO:0000256" key="3">
    <source>
        <dbReference type="SAM" id="Phobius"/>
    </source>
</evidence>
<dbReference type="KEGG" id="thu:AC731_006920"/>
<feature type="transmembrane region" description="Helical" evidence="3">
    <location>
        <begin position="22"/>
        <end position="41"/>
    </location>
</feature>
<dbReference type="InterPro" id="IPR043130">
    <property type="entry name" value="CDP-OH_PTrfase_TM_dom"/>
</dbReference>
<dbReference type="RefSeq" id="WP_048702983.1">
    <property type="nucleotide sequence ID" value="NZ_CP014646.1"/>
</dbReference>
<dbReference type="PROSITE" id="PS00379">
    <property type="entry name" value="CDP_ALCOHOL_P_TRANSF"/>
    <property type="match status" value="1"/>
</dbReference>
<evidence type="ECO:0000256" key="2">
    <source>
        <dbReference type="RuleBase" id="RU003750"/>
    </source>
</evidence>
<dbReference type="Proteomes" id="UP000036902">
    <property type="component" value="Chromosome"/>
</dbReference>
<dbReference type="EMBL" id="CP014646">
    <property type="protein sequence ID" value="AMO36694.1"/>
    <property type="molecule type" value="Genomic_DNA"/>
</dbReference>
<evidence type="ECO:0000313" key="5">
    <source>
        <dbReference type="Proteomes" id="UP000036902"/>
    </source>
</evidence>
<keyword evidence="3" id="KW-0812">Transmembrane</keyword>
<feature type="transmembrane region" description="Helical" evidence="3">
    <location>
        <begin position="48"/>
        <end position="69"/>
    </location>
</feature>
<dbReference type="GO" id="GO:0016020">
    <property type="term" value="C:membrane"/>
    <property type="evidence" value="ECO:0007669"/>
    <property type="project" value="InterPro"/>
</dbReference>
<dbReference type="GO" id="GO:0016780">
    <property type="term" value="F:phosphotransferase activity, for other substituted phosphate groups"/>
    <property type="evidence" value="ECO:0007669"/>
    <property type="project" value="InterPro"/>
</dbReference>
<sequence>MNKHSPTPDAGAAARAVGVPPAWLELAAGAVVLVFVLAALHGALAWPLAAAGLALAVYAAMAGLVWRYWPDATRGLGPANHVTLLRGSLVAVLAGALAGFPALVGHAGWLAALALAALALDGVDGWAARRWRCASDFGARFDMELDAFLILVLCGLLLVLGKAGAWVLAIGAMRYVFVVAMAAWPWLEAPLPERWRRKAVCVWQVASLLLCLLPQVGSALAGGLLGLALVLLGWSFAVDVRWLYRHRLRS</sequence>
<dbReference type="AlphaFoldDB" id="A0A127K4Y5"/>
<proteinExistence type="inferred from homology"/>
<dbReference type="STRING" id="1134435.AC731_006920"/>
<accession>A0A127K4Y5</accession>
<keyword evidence="3" id="KW-1133">Transmembrane helix</keyword>
<name>A0A127K4Y5_9RHOO</name>
<feature type="transmembrane region" description="Helical" evidence="3">
    <location>
        <begin position="141"/>
        <end position="160"/>
    </location>
</feature>
<dbReference type="Pfam" id="PF01066">
    <property type="entry name" value="CDP-OH_P_transf"/>
    <property type="match status" value="1"/>
</dbReference>
<comment type="similarity">
    <text evidence="2">Belongs to the CDP-alcohol phosphatidyltransferase class-I family.</text>
</comment>
<dbReference type="InterPro" id="IPR000462">
    <property type="entry name" value="CDP-OH_P_trans"/>
</dbReference>
<reference evidence="5" key="1">
    <citation type="submission" date="2016-03" db="EMBL/GenBank/DDBJ databases">
        <authorList>
            <person name="Ma C."/>
            <person name="Zhou S."/>
            <person name="Yang G."/>
        </authorList>
    </citation>
    <scope>NUCLEOTIDE SEQUENCE [LARGE SCALE GENOMIC DNA]</scope>
    <source>
        <strain evidence="5">SgZ-1</strain>
    </source>
</reference>
<protein>
    <submittedName>
        <fullName evidence="4">CDP-alcohol phosphatidyltransferase</fullName>
    </submittedName>
</protein>
<keyword evidence="1 2" id="KW-0808">Transferase</keyword>
<feature type="transmembrane region" description="Helical" evidence="3">
    <location>
        <begin position="89"/>
        <end position="120"/>
    </location>
</feature>
<keyword evidence="5" id="KW-1185">Reference proteome</keyword>
<gene>
    <name evidence="4" type="ORF">AC731_006920</name>
</gene>
<dbReference type="Gene3D" id="1.20.120.1760">
    <property type="match status" value="1"/>
</dbReference>
<dbReference type="GO" id="GO:0008654">
    <property type="term" value="P:phospholipid biosynthetic process"/>
    <property type="evidence" value="ECO:0007669"/>
    <property type="project" value="InterPro"/>
</dbReference>
<evidence type="ECO:0000313" key="4">
    <source>
        <dbReference type="EMBL" id="AMO36694.1"/>
    </source>
</evidence>
<dbReference type="InterPro" id="IPR048254">
    <property type="entry name" value="CDP_ALCOHOL_P_TRANSF_CS"/>
</dbReference>
<organism evidence="4 5">
    <name type="scientific">Thauera humireducens</name>
    <dbReference type="NCBI Taxonomy" id="1134435"/>
    <lineage>
        <taxon>Bacteria</taxon>
        <taxon>Pseudomonadati</taxon>
        <taxon>Pseudomonadota</taxon>
        <taxon>Betaproteobacteria</taxon>
        <taxon>Rhodocyclales</taxon>
        <taxon>Zoogloeaceae</taxon>
        <taxon>Thauera</taxon>
    </lineage>
</organism>
<evidence type="ECO:0000256" key="1">
    <source>
        <dbReference type="ARBA" id="ARBA00022679"/>
    </source>
</evidence>
<keyword evidence="3" id="KW-0472">Membrane</keyword>